<dbReference type="Proteomes" id="UP000646244">
    <property type="component" value="Unassembled WGS sequence"/>
</dbReference>
<sequence>MRAFVTHDSSGRVVALAAYADDAPPVTFAPDAGQRSRDIELPAEFTDVSRAAEGPRLEALAALQVTTDAD</sequence>
<dbReference type="RefSeq" id="WP_190111350.1">
    <property type="nucleotide sequence ID" value="NZ_BMVB01000014.1"/>
</dbReference>
<protein>
    <submittedName>
        <fullName evidence="1">Uncharacterized protein</fullName>
    </submittedName>
</protein>
<name>A0A918WNT8_STRCJ</name>
<reference evidence="1" key="1">
    <citation type="journal article" date="2014" name="Int. J. Syst. Evol. Microbiol.">
        <title>Complete genome sequence of Corynebacterium casei LMG S-19264T (=DSM 44701T), isolated from a smear-ripened cheese.</title>
        <authorList>
            <consortium name="US DOE Joint Genome Institute (JGI-PGF)"/>
            <person name="Walter F."/>
            <person name="Albersmeier A."/>
            <person name="Kalinowski J."/>
            <person name="Ruckert C."/>
        </authorList>
    </citation>
    <scope>NUCLEOTIDE SEQUENCE</scope>
    <source>
        <strain evidence="1">JCM 4633</strain>
    </source>
</reference>
<dbReference type="AlphaFoldDB" id="A0A918WNT8"/>
<gene>
    <name evidence="1" type="ORF">GCM10010507_41590</name>
</gene>
<comment type="caution">
    <text evidence="1">The sequence shown here is derived from an EMBL/GenBank/DDBJ whole genome shotgun (WGS) entry which is preliminary data.</text>
</comment>
<accession>A0A918WNT8</accession>
<evidence type="ECO:0000313" key="1">
    <source>
        <dbReference type="EMBL" id="GHC60208.1"/>
    </source>
</evidence>
<organism evidence="1 2">
    <name type="scientific">Streptomyces cinnamoneus</name>
    <name type="common">Streptoverticillium cinnamoneum</name>
    <dbReference type="NCBI Taxonomy" id="53446"/>
    <lineage>
        <taxon>Bacteria</taxon>
        <taxon>Bacillati</taxon>
        <taxon>Actinomycetota</taxon>
        <taxon>Actinomycetes</taxon>
        <taxon>Kitasatosporales</taxon>
        <taxon>Streptomycetaceae</taxon>
        <taxon>Streptomyces</taxon>
        <taxon>Streptomyces cinnamoneus group</taxon>
    </lineage>
</organism>
<evidence type="ECO:0000313" key="2">
    <source>
        <dbReference type="Proteomes" id="UP000646244"/>
    </source>
</evidence>
<proteinExistence type="predicted"/>
<dbReference type="EMBL" id="BMVB01000014">
    <property type="protein sequence ID" value="GHC60208.1"/>
    <property type="molecule type" value="Genomic_DNA"/>
</dbReference>
<reference evidence="1" key="2">
    <citation type="submission" date="2020-09" db="EMBL/GenBank/DDBJ databases">
        <authorList>
            <person name="Sun Q."/>
            <person name="Ohkuma M."/>
        </authorList>
    </citation>
    <scope>NUCLEOTIDE SEQUENCE</scope>
    <source>
        <strain evidence="1">JCM 4633</strain>
    </source>
</reference>